<dbReference type="CDD" id="cd00796">
    <property type="entry name" value="INT_Rci_Hp1_C"/>
    <property type="match status" value="1"/>
</dbReference>
<dbReference type="PANTHER" id="PTHR30349">
    <property type="entry name" value="PHAGE INTEGRASE-RELATED"/>
    <property type="match status" value="1"/>
</dbReference>
<dbReference type="InterPro" id="IPR011010">
    <property type="entry name" value="DNA_brk_join_enz"/>
</dbReference>
<name>A0A2I6S4F4_9RHOO</name>
<dbReference type="SUPFAM" id="SSF56349">
    <property type="entry name" value="DNA breaking-rejoining enzymes"/>
    <property type="match status" value="1"/>
</dbReference>
<accession>A0A2I6S4F4</accession>
<reference evidence="7 8" key="1">
    <citation type="submission" date="2018-01" db="EMBL/GenBank/DDBJ databases">
        <authorList>
            <person name="Fu G.-Y."/>
        </authorList>
    </citation>
    <scope>NUCLEOTIDE SEQUENCE [LARGE SCALE GENOMIC DNA]</scope>
    <source>
        <strain evidence="7 8">SY39</strain>
    </source>
</reference>
<organism evidence="7 8">
    <name type="scientific">Pseudazoarcus pumilus</name>
    <dbReference type="NCBI Taxonomy" id="2067960"/>
    <lineage>
        <taxon>Bacteria</taxon>
        <taxon>Pseudomonadati</taxon>
        <taxon>Pseudomonadota</taxon>
        <taxon>Betaproteobacteria</taxon>
        <taxon>Rhodocyclales</taxon>
        <taxon>Zoogloeaceae</taxon>
        <taxon>Pseudazoarcus</taxon>
    </lineage>
</organism>
<gene>
    <name evidence="7" type="ORF">C0099_03795</name>
</gene>
<dbReference type="InterPro" id="IPR002104">
    <property type="entry name" value="Integrase_catalytic"/>
</dbReference>
<comment type="similarity">
    <text evidence="1">Belongs to the 'phage' integrase family.</text>
</comment>
<evidence type="ECO:0000256" key="4">
    <source>
        <dbReference type="ARBA" id="ARBA00023172"/>
    </source>
</evidence>
<dbReference type="InterPro" id="IPR013762">
    <property type="entry name" value="Integrase-like_cat_sf"/>
</dbReference>
<evidence type="ECO:0000313" key="8">
    <source>
        <dbReference type="Proteomes" id="UP000242205"/>
    </source>
</evidence>
<dbReference type="InterPro" id="IPR050090">
    <property type="entry name" value="Tyrosine_recombinase_XerCD"/>
</dbReference>
<dbReference type="PROSITE" id="PS51898">
    <property type="entry name" value="TYR_RECOMBINASE"/>
    <property type="match status" value="1"/>
</dbReference>
<evidence type="ECO:0000313" key="7">
    <source>
        <dbReference type="EMBL" id="AUN94140.1"/>
    </source>
</evidence>
<proteinExistence type="inferred from homology"/>
<protein>
    <recommendedName>
        <fullName evidence="6">Tyr recombinase domain-containing protein</fullName>
    </recommendedName>
</protein>
<keyword evidence="8" id="KW-1185">Reference proteome</keyword>
<dbReference type="KEGG" id="atw:C0099_03795"/>
<dbReference type="Proteomes" id="UP000242205">
    <property type="component" value="Chromosome"/>
</dbReference>
<dbReference type="Gene3D" id="1.10.150.130">
    <property type="match status" value="1"/>
</dbReference>
<evidence type="ECO:0000256" key="3">
    <source>
        <dbReference type="ARBA" id="ARBA00023125"/>
    </source>
</evidence>
<keyword evidence="2" id="KW-0229">DNA integration</keyword>
<dbReference type="Gene3D" id="1.10.443.10">
    <property type="entry name" value="Intergrase catalytic core"/>
    <property type="match status" value="1"/>
</dbReference>
<dbReference type="GO" id="GO:0006310">
    <property type="term" value="P:DNA recombination"/>
    <property type="evidence" value="ECO:0007669"/>
    <property type="project" value="UniProtKB-KW"/>
</dbReference>
<dbReference type="GO" id="GO:0003677">
    <property type="term" value="F:DNA binding"/>
    <property type="evidence" value="ECO:0007669"/>
    <property type="project" value="UniProtKB-KW"/>
</dbReference>
<dbReference type="RefSeq" id="WP_102246212.1">
    <property type="nucleotide sequence ID" value="NZ_CP025682.1"/>
</dbReference>
<evidence type="ECO:0000259" key="6">
    <source>
        <dbReference type="PROSITE" id="PS51898"/>
    </source>
</evidence>
<dbReference type="OrthoDB" id="662444at2"/>
<dbReference type="InterPro" id="IPR010998">
    <property type="entry name" value="Integrase_recombinase_N"/>
</dbReference>
<evidence type="ECO:0000256" key="5">
    <source>
        <dbReference type="SAM" id="MobiDB-lite"/>
    </source>
</evidence>
<keyword evidence="4" id="KW-0233">DNA recombination</keyword>
<sequence>MAKPYRDGKGWAFRLRMRGKDVYRAGFKSEAQARRAMEVVRHELEHGPGQSGMGPQRTPLGVAFMDYARERLPFLKGARQDAQRINQYLRALSLPVIELTPVDSVKAGERIYWEVTFAEEPNRVIPASLNEHRGRQQTSSSDSDKARKRLATMMVSDVTTHHIQQLINALVAEGKKSATVHLERSELRRLFAHAANCWRWRFWGGNPAGKGLHMPSVDPGRDRVVSNEEWERLSVELAKYPNPYVAPLACLMLETAMRSCEPLVHLRWGHIQWQQRQLELPDAKAGRRLVPLGPGALHILKQLKDHAANPPQLADRVFPTTYEAVKKGWSVARAAAGVEDVGLHDLRHTSATRFALEFKGNLPVLMVITGHKTAQMAMRYVNIKATEVATMMHGEELSVEHCAAGYKRGVTAAFDAALERRAKEALEKQAKKRRVPVAEDVAPDSLFDARKRVAAVPSAVTARSNVVRVDFGRRAA</sequence>
<evidence type="ECO:0000256" key="1">
    <source>
        <dbReference type="ARBA" id="ARBA00008857"/>
    </source>
</evidence>
<dbReference type="EMBL" id="CP025682">
    <property type="protein sequence ID" value="AUN94140.1"/>
    <property type="molecule type" value="Genomic_DNA"/>
</dbReference>
<dbReference type="AlphaFoldDB" id="A0A2I6S4F4"/>
<dbReference type="GO" id="GO:0015074">
    <property type="term" value="P:DNA integration"/>
    <property type="evidence" value="ECO:0007669"/>
    <property type="project" value="UniProtKB-KW"/>
</dbReference>
<dbReference type="Pfam" id="PF00589">
    <property type="entry name" value="Phage_integrase"/>
    <property type="match status" value="1"/>
</dbReference>
<dbReference type="PANTHER" id="PTHR30349:SF41">
    <property type="entry name" value="INTEGRASE_RECOMBINASE PROTEIN MJ0367-RELATED"/>
    <property type="match status" value="1"/>
</dbReference>
<keyword evidence="3" id="KW-0238">DNA-binding</keyword>
<feature type="region of interest" description="Disordered" evidence="5">
    <location>
        <begin position="128"/>
        <end position="147"/>
    </location>
</feature>
<feature type="domain" description="Tyr recombinase" evidence="6">
    <location>
        <begin position="220"/>
        <end position="393"/>
    </location>
</feature>
<evidence type="ECO:0000256" key="2">
    <source>
        <dbReference type="ARBA" id="ARBA00022908"/>
    </source>
</evidence>